<name>A0ABQ7DJN5_BRACR</name>
<accession>A0ABQ7DJN5</accession>
<evidence type="ECO:0000313" key="2">
    <source>
        <dbReference type="EMBL" id="KAF3578162.1"/>
    </source>
</evidence>
<comment type="caution">
    <text evidence="2">The sequence shown here is derived from an EMBL/GenBank/DDBJ whole genome shotgun (WGS) entry which is preliminary data.</text>
</comment>
<sequence length="170" mass="19752">MDSSVCGGMQVETMEVQMSRMFDPFLWTSLCESSQASNRLFRQEEAHRLRYPLASVSFRVLITSNEEEIYKKTTITPLSQRLIQLNKGITADNMELEFEQELTDTYSALFVEMDPGDYFNFECEFAKGFNSDDDCNLQNLTNSLNNGGLESRRRGNRRMMDPQTRQHYSH</sequence>
<evidence type="ECO:0000256" key="1">
    <source>
        <dbReference type="SAM" id="MobiDB-lite"/>
    </source>
</evidence>
<keyword evidence="3" id="KW-1185">Reference proteome</keyword>
<dbReference type="EMBL" id="QGKV02000649">
    <property type="protein sequence ID" value="KAF3578162.1"/>
    <property type="molecule type" value="Genomic_DNA"/>
</dbReference>
<dbReference type="Proteomes" id="UP000266723">
    <property type="component" value="Unassembled WGS sequence"/>
</dbReference>
<gene>
    <name evidence="2" type="ORF">DY000_02033681</name>
</gene>
<protein>
    <submittedName>
        <fullName evidence="2">Uncharacterized protein</fullName>
    </submittedName>
</protein>
<feature type="region of interest" description="Disordered" evidence="1">
    <location>
        <begin position="143"/>
        <end position="170"/>
    </location>
</feature>
<evidence type="ECO:0000313" key="3">
    <source>
        <dbReference type="Proteomes" id="UP000266723"/>
    </source>
</evidence>
<reference evidence="2 3" key="1">
    <citation type="journal article" date="2020" name="BMC Genomics">
        <title>Intraspecific diversification of the crop wild relative Brassica cretica Lam. using demographic model selection.</title>
        <authorList>
            <person name="Kioukis A."/>
            <person name="Michalopoulou V.A."/>
            <person name="Briers L."/>
            <person name="Pirintsos S."/>
            <person name="Studholme D.J."/>
            <person name="Pavlidis P."/>
            <person name="Sarris P.F."/>
        </authorList>
    </citation>
    <scope>NUCLEOTIDE SEQUENCE [LARGE SCALE GENOMIC DNA]</scope>
    <source>
        <strain evidence="3">cv. PFS-1207/04</strain>
    </source>
</reference>
<proteinExistence type="predicted"/>
<organism evidence="2 3">
    <name type="scientific">Brassica cretica</name>
    <name type="common">Mustard</name>
    <dbReference type="NCBI Taxonomy" id="69181"/>
    <lineage>
        <taxon>Eukaryota</taxon>
        <taxon>Viridiplantae</taxon>
        <taxon>Streptophyta</taxon>
        <taxon>Embryophyta</taxon>
        <taxon>Tracheophyta</taxon>
        <taxon>Spermatophyta</taxon>
        <taxon>Magnoliopsida</taxon>
        <taxon>eudicotyledons</taxon>
        <taxon>Gunneridae</taxon>
        <taxon>Pentapetalae</taxon>
        <taxon>rosids</taxon>
        <taxon>malvids</taxon>
        <taxon>Brassicales</taxon>
        <taxon>Brassicaceae</taxon>
        <taxon>Brassiceae</taxon>
        <taxon>Brassica</taxon>
    </lineage>
</organism>